<gene>
    <name evidence="1" type="ORF">E3U44_17540</name>
</gene>
<dbReference type="EMBL" id="CP038033">
    <property type="protein sequence ID" value="QBQ56111.1"/>
    <property type="molecule type" value="Genomic_DNA"/>
</dbReference>
<dbReference type="OrthoDB" id="9858392at2"/>
<name>A0A4P7C157_9GAMM</name>
<evidence type="ECO:0000313" key="1">
    <source>
        <dbReference type="EMBL" id="QBQ56111.1"/>
    </source>
</evidence>
<protein>
    <submittedName>
        <fullName evidence="1">Uncharacterized protein</fullName>
    </submittedName>
</protein>
<keyword evidence="2" id="KW-1185">Reference proteome</keyword>
<dbReference type="RefSeq" id="WP_134359363.1">
    <property type="nucleotide sequence ID" value="NZ_CP038033.1"/>
</dbReference>
<accession>A0A4P7C157</accession>
<evidence type="ECO:0000313" key="2">
    <source>
        <dbReference type="Proteomes" id="UP000294325"/>
    </source>
</evidence>
<organism evidence="1 2">
    <name type="scientific">Nitrosococcus wardiae</name>
    <dbReference type="NCBI Taxonomy" id="1814290"/>
    <lineage>
        <taxon>Bacteria</taxon>
        <taxon>Pseudomonadati</taxon>
        <taxon>Pseudomonadota</taxon>
        <taxon>Gammaproteobacteria</taxon>
        <taxon>Chromatiales</taxon>
        <taxon>Chromatiaceae</taxon>
        <taxon>Nitrosococcus</taxon>
    </lineage>
</organism>
<dbReference type="AlphaFoldDB" id="A0A4P7C157"/>
<sequence length="59" mass="6518">MNRTSMGRAGAPRKTSKNHFNFTSLASRIKALIVTLALWGVIPIGVADWIIRQGRAHDD</sequence>
<proteinExistence type="predicted"/>
<reference evidence="1 2" key="1">
    <citation type="submission" date="2019-03" db="EMBL/GenBank/DDBJ databases">
        <title>The genome sequence of Nitrosococcus wardiae strain D1FHST reveals the archetypal metabolic capacity of ammonia-oxidizing Gammaproteobacteria.</title>
        <authorList>
            <person name="Wang L."/>
            <person name="Lim C.K."/>
            <person name="Hanson T.E."/>
            <person name="Dang H."/>
            <person name="Klotz M.G."/>
        </authorList>
    </citation>
    <scope>NUCLEOTIDE SEQUENCE [LARGE SCALE GENOMIC DNA]</scope>
    <source>
        <strain evidence="1 2">D1FHS</strain>
    </source>
</reference>
<dbReference type="KEGG" id="nwr:E3U44_17540"/>
<dbReference type="Proteomes" id="UP000294325">
    <property type="component" value="Chromosome"/>
</dbReference>